<evidence type="ECO:0000256" key="1">
    <source>
        <dbReference type="ARBA" id="ARBA00004123"/>
    </source>
</evidence>
<evidence type="ECO:0000256" key="2">
    <source>
        <dbReference type="ARBA" id="ARBA00008585"/>
    </source>
</evidence>
<evidence type="ECO:0000256" key="7">
    <source>
        <dbReference type="ARBA" id="ARBA00023306"/>
    </source>
</evidence>
<accession>A0A0H1B323</accession>
<keyword evidence="10" id="KW-1185">Reference proteome</keyword>
<feature type="compositionally biased region" description="Polar residues" evidence="8">
    <location>
        <begin position="179"/>
        <end position="188"/>
    </location>
</feature>
<dbReference type="GO" id="GO:0007064">
    <property type="term" value="P:mitotic sister chromatid cohesion"/>
    <property type="evidence" value="ECO:0007669"/>
    <property type="project" value="InterPro"/>
</dbReference>
<feature type="compositionally biased region" description="Low complexity" evidence="8">
    <location>
        <begin position="72"/>
        <end position="84"/>
    </location>
</feature>
<evidence type="ECO:0000256" key="5">
    <source>
        <dbReference type="ARBA" id="ARBA00022829"/>
    </source>
</evidence>
<feature type="compositionally biased region" description="Low complexity" evidence="8">
    <location>
        <begin position="114"/>
        <end position="150"/>
    </location>
</feature>
<evidence type="ECO:0000313" key="10">
    <source>
        <dbReference type="Proteomes" id="UP000053573"/>
    </source>
</evidence>
<evidence type="ECO:0000256" key="8">
    <source>
        <dbReference type="SAM" id="MobiDB-lite"/>
    </source>
</evidence>
<feature type="compositionally biased region" description="Basic residues" evidence="8">
    <location>
        <begin position="196"/>
        <end position="205"/>
    </location>
</feature>
<keyword evidence="4" id="KW-0498">Mitosis</keyword>
<evidence type="ECO:0000256" key="3">
    <source>
        <dbReference type="ARBA" id="ARBA00022618"/>
    </source>
</evidence>
<reference evidence="10" key="1">
    <citation type="journal article" date="2015" name="PLoS Genet.">
        <title>The dynamic genome and transcriptome of the human fungal pathogen Blastomyces and close relative Emmonsia.</title>
        <authorList>
            <person name="Munoz J.F."/>
            <person name="Gauthier G.M."/>
            <person name="Desjardins C.A."/>
            <person name="Gallo J.E."/>
            <person name="Holder J."/>
            <person name="Sullivan T.D."/>
            <person name="Marty A.J."/>
            <person name="Carmen J.C."/>
            <person name="Chen Z."/>
            <person name="Ding L."/>
            <person name="Gujja S."/>
            <person name="Magrini V."/>
            <person name="Misas E."/>
            <person name="Mitreva M."/>
            <person name="Priest M."/>
            <person name="Saif S."/>
            <person name="Whiston E.A."/>
            <person name="Young S."/>
            <person name="Zeng Q."/>
            <person name="Goldman W.E."/>
            <person name="Mardis E.R."/>
            <person name="Taylor J.W."/>
            <person name="McEwen J.G."/>
            <person name="Clay O.K."/>
            <person name="Klein B.S."/>
            <person name="Cuomo C.A."/>
        </authorList>
    </citation>
    <scope>NUCLEOTIDE SEQUENCE [LARGE SCALE GENOMIC DNA]</scope>
    <source>
        <strain evidence="10">UAMH 139</strain>
    </source>
</reference>
<evidence type="ECO:0000313" key="9">
    <source>
        <dbReference type="EMBL" id="KLJ05387.1"/>
    </source>
</evidence>
<comment type="subcellular location">
    <subcellularLocation>
        <location evidence="1">Nucleus</location>
    </subcellularLocation>
</comment>
<dbReference type="STRING" id="2060906.A0A0H1B323"/>
<keyword evidence="6" id="KW-0539">Nucleus</keyword>
<feature type="compositionally biased region" description="Pro residues" evidence="8">
    <location>
        <begin position="85"/>
        <end position="102"/>
    </location>
</feature>
<dbReference type="AlphaFoldDB" id="A0A0H1B323"/>
<evidence type="ECO:0000256" key="4">
    <source>
        <dbReference type="ARBA" id="ARBA00022776"/>
    </source>
</evidence>
<feature type="compositionally biased region" description="Low complexity" evidence="8">
    <location>
        <begin position="1"/>
        <end position="34"/>
    </location>
</feature>
<keyword evidence="5" id="KW-0159">Chromosome partition</keyword>
<dbReference type="PANTHER" id="PTHR21394">
    <property type="entry name" value="MAU2 CHROMATID COHESION FACTOR HOMOLOG"/>
    <property type="match status" value="1"/>
</dbReference>
<dbReference type="OrthoDB" id="5565328at2759"/>
<gene>
    <name evidence="9" type="ORF">EMPG_11134</name>
</gene>
<proteinExistence type="inferred from homology"/>
<keyword evidence="3" id="KW-0132">Cell division</keyword>
<comment type="caution">
    <text evidence="9">The sequence shown here is derived from an EMBL/GenBank/DDBJ whole genome shotgun (WGS) entry which is preliminary data.</text>
</comment>
<dbReference type="InterPro" id="IPR019440">
    <property type="entry name" value="MAU2"/>
</dbReference>
<dbReference type="Pfam" id="PF10345">
    <property type="entry name" value="Cohesin_load"/>
    <property type="match status" value="1"/>
</dbReference>
<sequence>MPYQPPHGGQYPPSPLYPHHSPPFQAQQQQQQQPRIPPPQHQDDFGLNTAYSAYPKPPVHPQVILPAPPYTPQQYSPHPQQQPLNQPPNYAPRPIQARPPPSANNAPLHYGGVPSPQYYPAQSQPEIYPSSQQFSAQQPLLSQSQLQPQPSSYPPPPHMYPQVVIPHQPILHQHRAVSAAQQPSTSVPKSQLKKSQSLKHMRSKSPVKMPQPHLLPAASGKPAIDCHVLLLSLADEYIDAAHSQGTALAVAREEAETDEYYKLIATGLACLEAVLKTWKLPPRTEALVRLRYARILYEETENDSEAEIVLSKGNRMYDLKYCMQQLLARILYKSNPKAAMKHVDGVIRDVEGYRHTAWEYAFRLLRVTLSLSSPAQQDTAAALQNLQKISSLASRNGDKAIFVVSAVIEALVRLQHSSGHDSIEQAQRALATARSYQLDNKVLDIPQISTMIQMMDICCSLLEYDVKQSSEKLQIMQKVMDQKIDDPHWQNDGSFSVPLSRKTISPSTVEPTDILQVESGNVLLTLRWLPEHDLYALCYFLSSVTLTAKNSHDGHKAEKYLNEGLKMIQSSFKSPQEIPESLSYATSRIAWRRSLYCNMLLQLIFLACARTDWTLARQTLKELKSTVSELEGTIDEATTCLIEYASGIISQGTGDLKTALATFQLPIFALNHSTSKSARNDPRRDTAILAALNSALILRDPSRPSHSHSAASKVLSTIEPYCRTSPNRYIQAAYFLISATTHTESTIQTKHDLHHSLQAAIAIGNSQVTCIALTFMSWKYFRGVVGAQSEKSARAARAMAGKADDKLWISVTGDLLAATLDSQGKSREAHATREQADVALLGLPPVLKKMKSNLSANSNNAHG</sequence>
<dbReference type="GO" id="GO:0007059">
    <property type="term" value="P:chromosome segregation"/>
    <property type="evidence" value="ECO:0007669"/>
    <property type="project" value="UniProtKB-KW"/>
</dbReference>
<feature type="compositionally biased region" description="Pro residues" evidence="8">
    <location>
        <begin position="55"/>
        <end position="71"/>
    </location>
</feature>
<dbReference type="Proteomes" id="UP000053573">
    <property type="component" value="Unassembled WGS sequence"/>
</dbReference>
<feature type="region of interest" description="Disordered" evidence="8">
    <location>
        <begin position="1"/>
        <end position="210"/>
    </location>
</feature>
<keyword evidence="7" id="KW-0131">Cell cycle</keyword>
<evidence type="ECO:0000256" key="6">
    <source>
        <dbReference type="ARBA" id="ARBA00023242"/>
    </source>
</evidence>
<protein>
    <recommendedName>
        <fullName evidence="11">75k gamma secalin</fullName>
    </recommendedName>
</protein>
<dbReference type="EMBL" id="LDEV01003668">
    <property type="protein sequence ID" value="KLJ05387.1"/>
    <property type="molecule type" value="Genomic_DNA"/>
</dbReference>
<dbReference type="GO" id="GO:0051301">
    <property type="term" value="P:cell division"/>
    <property type="evidence" value="ECO:0007669"/>
    <property type="project" value="UniProtKB-KW"/>
</dbReference>
<comment type="similarity">
    <text evidence="2">Belongs to the SCC4/mau-2 family.</text>
</comment>
<dbReference type="GO" id="GO:0005634">
    <property type="term" value="C:nucleus"/>
    <property type="evidence" value="ECO:0007669"/>
    <property type="project" value="UniProtKB-SubCell"/>
</dbReference>
<organism evidence="9 10">
    <name type="scientific">Blastomyces silverae</name>
    <dbReference type="NCBI Taxonomy" id="2060906"/>
    <lineage>
        <taxon>Eukaryota</taxon>
        <taxon>Fungi</taxon>
        <taxon>Dikarya</taxon>
        <taxon>Ascomycota</taxon>
        <taxon>Pezizomycotina</taxon>
        <taxon>Eurotiomycetes</taxon>
        <taxon>Eurotiomycetidae</taxon>
        <taxon>Onygenales</taxon>
        <taxon>Ajellomycetaceae</taxon>
        <taxon>Blastomyces</taxon>
    </lineage>
</organism>
<evidence type="ECO:0008006" key="11">
    <source>
        <dbReference type="Google" id="ProtNLM"/>
    </source>
</evidence>
<name>A0A0H1B323_9EURO</name>